<dbReference type="Gene3D" id="3.40.50.2000">
    <property type="entry name" value="Glycogen Phosphorylase B"/>
    <property type="match status" value="1"/>
</dbReference>
<comment type="caution">
    <text evidence="2">The sequence shown here is derived from an EMBL/GenBank/DDBJ whole genome shotgun (WGS) entry which is preliminary data.</text>
</comment>
<dbReference type="PANTHER" id="PTHR46401">
    <property type="entry name" value="GLYCOSYLTRANSFERASE WBBK-RELATED"/>
    <property type="match status" value="1"/>
</dbReference>
<protein>
    <recommendedName>
        <fullName evidence="4">Glycosyl transferases group 1</fullName>
    </recommendedName>
</protein>
<dbReference type="AlphaFoldDB" id="A0A1E3AWX2"/>
<dbReference type="GeneID" id="93299374"/>
<dbReference type="EMBL" id="MCGI01000001">
    <property type="protein sequence ID" value="ODM13149.1"/>
    <property type="molecule type" value="Genomic_DNA"/>
</dbReference>
<proteinExistence type="predicted"/>
<reference evidence="2 3" key="1">
    <citation type="submission" date="2016-07" db="EMBL/GenBank/DDBJ databases">
        <title>Characterization of isolates of Eisenbergiella tayi derived from blood cultures, using whole genome sequencing.</title>
        <authorList>
            <person name="Burdz T."/>
            <person name="Wiebe D."/>
            <person name="Huynh C."/>
            <person name="Bernard K."/>
        </authorList>
    </citation>
    <scope>NUCLEOTIDE SEQUENCE [LARGE SCALE GENOMIC DNA]</scope>
    <source>
        <strain evidence="2 3">NML 120489</strain>
    </source>
</reference>
<evidence type="ECO:0000256" key="1">
    <source>
        <dbReference type="ARBA" id="ARBA00022679"/>
    </source>
</evidence>
<name>A0A1E3AWX2_9FIRM</name>
<dbReference type="Proteomes" id="UP000095003">
    <property type="component" value="Unassembled WGS sequence"/>
</dbReference>
<dbReference type="PANTHER" id="PTHR46401:SF2">
    <property type="entry name" value="GLYCOSYLTRANSFERASE WBBK-RELATED"/>
    <property type="match status" value="1"/>
</dbReference>
<dbReference type="GO" id="GO:0009103">
    <property type="term" value="P:lipopolysaccharide biosynthetic process"/>
    <property type="evidence" value="ECO:0007669"/>
    <property type="project" value="TreeGrafter"/>
</dbReference>
<accession>A0A1E3AWX2</accession>
<dbReference type="GO" id="GO:0016757">
    <property type="term" value="F:glycosyltransferase activity"/>
    <property type="evidence" value="ECO:0007669"/>
    <property type="project" value="TreeGrafter"/>
</dbReference>
<organism evidence="2 3">
    <name type="scientific">Eisenbergiella tayi</name>
    <dbReference type="NCBI Taxonomy" id="1432052"/>
    <lineage>
        <taxon>Bacteria</taxon>
        <taxon>Bacillati</taxon>
        <taxon>Bacillota</taxon>
        <taxon>Clostridia</taxon>
        <taxon>Lachnospirales</taxon>
        <taxon>Lachnospiraceae</taxon>
        <taxon>Eisenbergiella</taxon>
    </lineage>
</organism>
<evidence type="ECO:0000313" key="2">
    <source>
        <dbReference type="EMBL" id="ODM13149.1"/>
    </source>
</evidence>
<gene>
    <name evidence="2" type="ORF">BEH84_00864</name>
</gene>
<evidence type="ECO:0000313" key="3">
    <source>
        <dbReference type="Proteomes" id="UP000095003"/>
    </source>
</evidence>
<evidence type="ECO:0008006" key="4">
    <source>
        <dbReference type="Google" id="ProtNLM"/>
    </source>
</evidence>
<dbReference type="RefSeq" id="WP_069155854.1">
    <property type="nucleotide sequence ID" value="NZ_DBGDOY010000047.1"/>
</dbReference>
<dbReference type="Pfam" id="PF13692">
    <property type="entry name" value="Glyco_trans_1_4"/>
    <property type="match status" value="1"/>
</dbReference>
<dbReference type="SUPFAM" id="SSF53756">
    <property type="entry name" value="UDP-Glycosyltransferase/glycogen phosphorylase"/>
    <property type="match status" value="1"/>
</dbReference>
<keyword evidence="1" id="KW-0808">Transferase</keyword>
<sequence length="384" mass="44417">MKILFIAGHEFLYNPQNGGQQCSLRNYNLLRSIFGDKNVYLCMFSNYKYEHLFENEKIFPTQKNKIQLLLNTMSGRNVCSRKIKKEVINYINYLKVDIIFCDSSTIGSFLKNIGRDAVRIVFFHNIEKNYAKNKLLHEGVGYIIPYFSYSYNEKHAVKAADFCIFLNERDKKQAKQLYKNKEGYILPITFNDVYAEKKDITGTKSKTILLFVGSLFGPNISGIEWFVEEVMPELTECMLYIVGKNMESRKKELERVNVEVIGTVDNLSVYYNQANAVIMPVFFGNGMKVKTAEAMMYGKNIFATQEALEGYDIEGVRGRGIFECNTKEEFVSQIKANVNKNSHMNQRVRQHFLNKYETGAIEKDFRDFLGRCVGENIKDAETIE</sequence>